<proteinExistence type="predicted"/>
<sequence>MRKILSVSLVFLLLSLSACGSNRDTNGPPKTETQLDSKTGNSPVTGNEDVNVENEEGIIDKDDNNDHLIEK</sequence>
<feature type="chain" id="PRO_5046906447" description="Lipoprotein" evidence="2">
    <location>
        <begin position="21"/>
        <end position="71"/>
    </location>
</feature>
<keyword evidence="2" id="KW-0732">Signal</keyword>
<dbReference type="Proteomes" id="UP001364890">
    <property type="component" value="Unassembled WGS sequence"/>
</dbReference>
<evidence type="ECO:0000313" key="4">
    <source>
        <dbReference type="Proteomes" id="UP001364890"/>
    </source>
</evidence>
<reference evidence="3 4" key="1">
    <citation type="submission" date="2024-01" db="EMBL/GenBank/DDBJ databases">
        <title>Seven novel Bacillus-like species.</title>
        <authorList>
            <person name="Liu G."/>
        </authorList>
    </citation>
    <scope>NUCLEOTIDE SEQUENCE [LARGE SCALE GENOMIC DNA]</scope>
    <source>
        <strain evidence="3 4">FJAT-51614</strain>
    </source>
</reference>
<feature type="compositionally biased region" description="Basic and acidic residues" evidence="1">
    <location>
        <begin position="58"/>
        <end position="71"/>
    </location>
</feature>
<accession>A0ABU8EZT4</accession>
<evidence type="ECO:0000313" key="3">
    <source>
        <dbReference type="EMBL" id="MEI4768200.1"/>
    </source>
</evidence>
<dbReference type="PROSITE" id="PS51257">
    <property type="entry name" value="PROKAR_LIPOPROTEIN"/>
    <property type="match status" value="1"/>
</dbReference>
<dbReference type="EMBL" id="JBAWSY010000001">
    <property type="protein sequence ID" value="MEI4768200.1"/>
    <property type="molecule type" value="Genomic_DNA"/>
</dbReference>
<feature type="signal peptide" evidence="2">
    <location>
        <begin position="1"/>
        <end position="20"/>
    </location>
</feature>
<keyword evidence="4" id="KW-1185">Reference proteome</keyword>
<evidence type="ECO:0000256" key="2">
    <source>
        <dbReference type="SAM" id="SignalP"/>
    </source>
</evidence>
<organism evidence="3 4">
    <name type="scientific">Psychrobacillus mangrovi</name>
    <dbReference type="NCBI Taxonomy" id="3117745"/>
    <lineage>
        <taxon>Bacteria</taxon>
        <taxon>Bacillati</taxon>
        <taxon>Bacillota</taxon>
        <taxon>Bacilli</taxon>
        <taxon>Bacillales</taxon>
        <taxon>Bacillaceae</taxon>
        <taxon>Psychrobacillus</taxon>
    </lineage>
</organism>
<comment type="caution">
    <text evidence="3">The sequence shown here is derived from an EMBL/GenBank/DDBJ whole genome shotgun (WGS) entry which is preliminary data.</text>
</comment>
<protein>
    <recommendedName>
        <fullName evidence="5">Lipoprotein</fullName>
    </recommendedName>
</protein>
<evidence type="ECO:0008006" key="5">
    <source>
        <dbReference type="Google" id="ProtNLM"/>
    </source>
</evidence>
<name>A0ABU8EZT4_9BACI</name>
<dbReference type="RefSeq" id="WP_336495755.1">
    <property type="nucleotide sequence ID" value="NZ_JBAWSY010000001.1"/>
</dbReference>
<gene>
    <name evidence="3" type="ORF">WAX74_00820</name>
</gene>
<feature type="compositionally biased region" description="Polar residues" evidence="1">
    <location>
        <begin position="31"/>
        <end position="45"/>
    </location>
</feature>
<feature type="region of interest" description="Disordered" evidence="1">
    <location>
        <begin position="21"/>
        <end position="71"/>
    </location>
</feature>
<evidence type="ECO:0000256" key="1">
    <source>
        <dbReference type="SAM" id="MobiDB-lite"/>
    </source>
</evidence>